<comment type="caution">
    <text evidence="2">The sequence shown here is derived from an EMBL/GenBank/DDBJ whole genome shotgun (WGS) entry which is preliminary data.</text>
</comment>
<evidence type="ECO:0000313" key="3">
    <source>
        <dbReference type="Proteomes" id="UP000251205"/>
    </source>
</evidence>
<proteinExistence type="predicted"/>
<gene>
    <name evidence="2" type="ORF">DQ393_03035</name>
</gene>
<dbReference type="InterPro" id="IPR039564">
    <property type="entry name" value="Peptidase_C39-like"/>
</dbReference>
<dbReference type="OrthoDB" id="2602488at2"/>
<reference evidence="2 3" key="1">
    <citation type="submission" date="2018-06" db="EMBL/GenBank/DDBJ databases">
        <title>Whole Genome Sequence of an efficient microsymbiont, Rhizobium tropici.</title>
        <authorList>
            <person name="Srinivasan R."/>
            <person name="Singh H.V."/>
            <person name="Srivastava R."/>
            <person name="Kumari B."/>
            <person name="Radhakrishna A."/>
        </authorList>
    </citation>
    <scope>NUCLEOTIDE SEQUENCE [LARGE SCALE GENOMIC DNA]</scope>
    <source>
        <strain evidence="2 3">IGFRI Rhizo-19</strain>
    </source>
</reference>
<evidence type="ECO:0000259" key="1">
    <source>
        <dbReference type="Pfam" id="PF13529"/>
    </source>
</evidence>
<sequence>MRQQERVVVDARVARKVPYFSQWETPDMTLAVVAEGAQSALLKDPLWASSGASSVEDYARWAGNLCGMACLKMVLAARTGKTIPIMDLAMGCREYGGYIEEADGRIKGLIYAPFVPFVRDRFDLDARVVTGISVADIADILMKSEFFIASVHHSIRWPETEPPAKGGHLVLVTSVDGNSICFHNPSGHVDATRENAEMPLEIFEKFFAGRGIAIDR</sequence>
<dbReference type="AlphaFoldDB" id="A0A329YIP4"/>
<dbReference type="Proteomes" id="UP000251205">
    <property type="component" value="Unassembled WGS sequence"/>
</dbReference>
<dbReference type="Pfam" id="PF13529">
    <property type="entry name" value="Peptidase_C39_2"/>
    <property type="match status" value="1"/>
</dbReference>
<organism evidence="2 3">
    <name type="scientific">Rhizobium tropici</name>
    <dbReference type="NCBI Taxonomy" id="398"/>
    <lineage>
        <taxon>Bacteria</taxon>
        <taxon>Pseudomonadati</taxon>
        <taxon>Pseudomonadota</taxon>
        <taxon>Alphaproteobacteria</taxon>
        <taxon>Hyphomicrobiales</taxon>
        <taxon>Rhizobiaceae</taxon>
        <taxon>Rhizobium/Agrobacterium group</taxon>
        <taxon>Rhizobium</taxon>
    </lineage>
</organism>
<evidence type="ECO:0000313" key="2">
    <source>
        <dbReference type="EMBL" id="RAX43093.1"/>
    </source>
</evidence>
<feature type="domain" description="Peptidase C39-like" evidence="1">
    <location>
        <begin position="16"/>
        <end position="185"/>
    </location>
</feature>
<dbReference type="Gene3D" id="3.90.70.10">
    <property type="entry name" value="Cysteine proteinases"/>
    <property type="match status" value="1"/>
</dbReference>
<name>A0A329YIP4_RHITR</name>
<protein>
    <recommendedName>
        <fullName evidence="1">Peptidase C39-like domain-containing protein</fullName>
    </recommendedName>
</protein>
<dbReference type="EMBL" id="QMKK01000019">
    <property type="protein sequence ID" value="RAX43093.1"/>
    <property type="molecule type" value="Genomic_DNA"/>
</dbReference>
<accession>A0A329YIP4</accession>